<proteinExistence type="predicted"/>
<dbReference type="InterPro" id="IPR027417">
    <property type="entry name" value="P-loop_NTPase"/>
</dbReference>
<dbReference type="OrthoDB" id="434211at2759"/>
<keyword evidence="2" id="KW-1185">Reference proteome</keyword>
<dbReference type="InterPro" id="IPR052980">
    <property type="entry name" value="Crinkler_effector"/>
</dbReference>
<dbReference type="EMBL" id="LSRX01000151">
    <property type="protein sequence ID" value="OLQ06848.1"/>
    <property type="molecule type" value="Genomic_DNA"/>
</dbReference>
<protein>
    <submittedName>
        <fullName evidence="1">Uncharacterized protein</fullName>
    </submittedName>
</protein>
<dbReference type="PANTHER" id="PTHR33129">
    <property type="entry name" value="PROTEIN KINASE DOMAIN-CONTAINING PROTEIN-RELATED"/>
    <property type="match status" value="1"/>
</dbReference>
<gene>
    <name evidence="1" type="ORF">AK812_SmicGene9805</name>
</gene>
<comment type="caution">
    <text evidence="1">The sequence shown here is derived from an EMBL/GenBank/DDBJ whole genome shotgun (WGS) entry which is preliminary data.</text>
</comment>
<name>A0A1Q9EHJ7_SYMMI</name>
<evidence type="ECO:0000313" key="2">
    <source>
        <dbReference type="Proteomes" id="UP000186817"/>
    </source>
</evidence>
<dbReference type="AlphaFoldDB" id="A0A1Q9EHJ7"/>
<accession>A0A1Q9EHJ7</accession>
<reference evidence="1 2" key="1">
    <citation type="submission" date="2016-02" db="EMBL/GenBank/DDBJ databases">
        <title>Genome analysis of coral dinoflagellate symbionts highlights evolutionary adaptations to a symbiotic lifestyle.</title>
        <authorList>
            <person name="Aranda M."/>
            <person name="Li Y."/>
            <person name="Liew Y.J."/>
            <person name="Baumgarten S."/>
            <person name="Simakov O."/>
            <person name="Wilson M."/>
            <person name="Piel J."/>
            <person name="Ashoor H."/>
            <person name="Bougouffa S."/>
            <person name="Bajic V.B."/>
            <person name="Ryu T."/>
            <person name="Ravasi T."/>
            <person name="Bayer T."/>
            <person name="Micklem G."/>
            <person name="Kim H."/>
            <person name="Bhak J."/>
            <person name="Lajeunesse T.C."/>
            <person name="Voolstra C.R."/>
        </authorList>
    </citation>
    <scope>NUCLEOTIDE SEQUENCE [LARGE SCALE GENOMIC DNA]</scope>
    <source>
        <strain evidence="1 2">CCMP2467</strain>
    </source>
</reference>
<dbReference type="SUPFAM" id="SSF52540">
    <property type="entry name" value="P-loop containing nucleoside triphosphate hydrolases"/>
    <property type="match status" value="1"/>
</dbReference>
<dbReference type="PANTHER" id="PTHR33129:SF1">
    <property type="entry name" value="ATP-BINDING PROTEIN"/>
    <property type="match status" value="1"/>
</dbReference>
<evidence type="ECO:0000313" key="1">
    <source>
        <dbReference type="EMBL" id="OLQ06848.1"/>
    </source>
</evidence>
<sequence length="597" mass="67584">MAEPEAKRRKLTHARLLSCLGDLSINIDEKNAVAGTLVKVPDDVLSKDSREGLSSYLQKIIEDDTTRSIVVGTLHSRIQDFIPQAESVQDEDPLCQWMEEALGQKPEDWEANSVYSFKTDILGDGYMQKDLVLRTCYVQIRAILTGWLKEQFELETPRGLFVITGTPGIGKSVLLGYIAVYLANEYDLVIRRNYTWYSRKAGLNQKTLRHNEEPQMLQKSSTVLLIDPVGGQTTDDVKHRTQGCTMVFISLRMKPYHSTFSQSAEHAHRLFQPIWSKSELVRHHNSLFKGGSEESVQNAHDLLGGSVRWLRRFFRFVRDGKTPDEAARELIRECIQHLDTFESLERLVRSLPSGKADTKESLASSIMQIDADHSDNFSTPRVQLIDSEAAREEICNKLQITSAEDQRRFVDKFLHMKELSILVGNVFQRLVMGRLTMDGEKPLKLQCRPLALTEGKKAMQCDVPNHRLMMQPKGAAPLGQLDLSPNQLYIPISKNFPAADAFFATAETTSAPTTYRLWLLQVTKNEKEHKCKIGPMHNAMKTVFRQLKSVSDISWVIIAPKGIASNYSVMQNVEGEWNEGTSPVGVSQYVVDWDTKL</sequence>
<dbReference type="Proteomes" id="UP000186817">
    <property type="component" value="Unassembled WGS sequence"/>
</dbReference>
<organism evidence="1 2">
    <name type="scientific">Symbiodinium microadriaticum</name>
    <name type="common">Dinoflagellate</name>
    <name type="synonym">Zooxanthella microadriatica</name>
    <dbReference type="NCBI Taxonomy" id="2951"/>
    <lineage>
        <taxon>Eukaryota</taxon>
        <taxon>Sar</taxon>
        <taxon>Alveolata</taxon>
        <taxon>Dinophyceae</taxon>
        <taxon>Suessiales</taxon>
        <taxon>Symbiodiniaceae</taxon>
        <taxon>Symbiodinium</taxon>
    </lineage>
</organism>